<accession>A0A9X2VYA6</accession>
<feature type="domain" description="AMP-dependent synthetase/ligase" evidence="1">
    <location>
        <begin position="32"/>
        <end position="379"/>
    </location>
</feature>
<dbReference type="Gene3D" id="3.40.50.12780">
    <property type="entry name" value="N-terminal domain of ligase-like"/>
    <property type="match status" value="1"/>
</dbReference>
<dbReference type="RefSeq" id="WP_259960305.1">
    <property type="nucleotide sequence ID" value="NZ_JAOAMV010000001.1"/>
</dbReference>
<dbReference type="Proteomes" id="UP001142648">
    <property type="component" value="Unassembled WGS sequence"/>
</dbReference>
<dbReference type="InterPro" id="IPR045851">
    <property type="entry name" value="AMP-bd_C_sf"/>
</dbReference>
<dbReference type="InterPro" id="IPR000873">
    <property type="entry name" value="AMP-dep_synth/lig_dom"/>
</dbReference>
<organism evidence="3 4">
    <name type="scientific">Tsuneonella litorea</name>
    <dbReference type="NCBI Taxonomy" id="2976475"/>
    <lineage>
        <taxon>Bacteria</taxon>
        <taxon>Pseudomonadati</taxon>
        <taxon>Pseudomonadota</taxon>
        <taxon>Alphaproteobacteria</taxon>
        <taxon>Sphingomonadales</taxon>
        <taxon>Erythrobacteraceae</taxon>
        <taxon>Tsuneonella</taxon>
    </lineage>
</organism>
<evidence type="ECO:0000259" key="2">
    <source>
        <dbReference type="Pfam" id="PF13193"/>
    </source>
</evidence>
<dbReference type="InterPro" id="IPR050237">
    <property type="entry name" value="ATP-dep_AMP-bd_enzyme"/>
</dbReference>
<dbReference type="GO" id="GO:0016878">
    <property type="term" value="F:acid-thiol ligase activity"/>
    <property type="evidence" value="ECO:0007669"/>
    <property type="project" value="UniProtKB-ARBA"/>
</dbReference>
<evidence type="ECO:0000313" key="3">
    <source>
        <dbReference type="EMBL" id="MCT2557525.1"/>
    </source>
</evidence>
<dbReference type="EMBL" id="JAOAMV010000001">
    <property type="protein sequence ID" value="MCT2557525.1"/>
    <property type="molecule type" value="Genomic_DNA"/>
</dbReference>
<dbReference type="InterPro" id="IPR025110">
    <property type="entry name" value="AMP-bd_C"/>
</dbReference>
<gene>
    <name evidence="3" type="ORF">N0B51_00875</name>
</gene>
<keyword evidence="4" id="KW-1185">Reference proteome</keyword>
<dbReference type="PANTHER" id="PTHR43767:SF1">
    <property type="entry name" value="NONRIBOSOMAL PEPTIDE SYNTHASE PES1 (EUROFUNG)-RELATED"/>
    <property type="match status" value="1"/>
</dbReference>
<comment type="caution">
    <text evidence="3">The sequence shown here is derived from an EMBL/GenBank/DDBJ whole genome shotgun (WGS) entry which is preliminary data.</text>
</comment>
<dbReference type="Gene3D" id="3.30.300.30">
    <property type="match status" value="1"/>
</dbReference>
<dbReference type="InterPro" id="IPR020845">
    <property type="entry name" value="AMP-binding_CS"/>
</dbReference>
<evidence type="ECO:0000313" key="4">
    <source>
        <dbReference type="Proteomes" id="UP001142648"/>
    </source>
</evidence>
<protein>
    <submittedName>
        <fullName evidence="3">Acyl--CoA ligase</fullName>
    </submittedName>
</protein>
<dbReference type="Pfam" id="PF00501">
    <property type="entry name" value="AMP-binding"/>
    <property type="match status" value="1"/>
</dbReference>
<dbReference type="AlphaFoldDB" id="A0A9X2VYA6"/>
<reference evidence="3" key="1">
    <citation type="submission" date="2022-09" db="EMBL/GenBank/DDBJ databases">
        <title>The genome sequence of Tsuneonella sp. YG55.</title>
        <authorList>
            <person name="Liu Y."/>
        </authorList>
    </citation>
    <scope>NUCLEOTIDE SEQUENCE</scope>
    <source>
        <strain evidence="3">YG55</strain>
    </source>
</reference>
<feature type="domain" description="AMP-binding enzyme C-terminal" evidence="2">
    <location>
        <begin position="429"/>
        <end position="504"/>
    </location>
</feature>
<proteinExistence type="predicted"/>
<dbReference type="SUPFAM" id="SSF56801">
    <property type="entry name" value="Acetyl-CoA synthetase-like"/>
    <property type="match status" value="1"/>
</dbReference>
<evidence type="ECO:0000259" key="1">
    <source>
        <dbReference type="Pfam" id="PF00501"/>
    </source>
</evidence>
<dbReference type="PANTHER" id="PTHR43767">
    <property type="entry name" value="LONG-CHAIN-FATTY-ACID--COA LIGASE"/>
    <property type="match status" value="1"/>
</dbReference>
<dbReference type="Pfam" id="PF13193">
    <property type="entry name" value="AMP-binding_C"/>
    <property type="match status" value="1"/>
</dbReference>
<name>A0A9X2VYA6_9SPHN</name>
<keyword evidence="3" id="KW-0436">Ligase</keyword>
<dbReference type="PROSITE" id="PS00455">
    <property type="entry name" value="AMP_BINDING"/>
    <property type="match status" value="1"/>
</dbReference>
<sequence>MQRKEAHFGRIMRCYADRPANVWQRLAAIMAANASAVAVVENGEELTYGRLDSESASLANWLANAGVGQGDRVAVMLNNGADAVRAVVAIVRLGAVLVALGTRSRAGELSHFFADAEPSAVIHGPEFTSELEKAEGLPRCRLDVSRADWRAALAAGAMAPIIGDIREEATFALLYTSGTTGRPKGAMLSHLGVVHSCMHWREAFDLGDNEATLFCVPWAHVSGLCGVLMPFLFQGAKLVMMPEFNRHEALRLARDHAITHALMVPAMYGLLLLEPDLADFKLASWRIAAYGGAPMPEATIERFAQAFPDLAMCNAYGATETTSPATIMPPGEGTTHADSIGRVVACGDIRVMDEAGREVPAGENGEFWIAGPMVSPGYWRSPEATKKAFEGGYWRSGDIGSVDADGYVRIADRKKDMIIRGGFKVYPAEVENVITAMTGVTEVAVVGRPDPLLDEEVIAFVSNPDCSITDRAVREWCAARLSDYKVPAVVKVECDPLPRNANGKIQKAPLRDRALALPATQRLEADA</sequence>
<dbReference type="InterPro" id="IPR042099">
    <property type="entry name" value="ANL_N_sf"/>
</dbReference>